<evidence type="ECO:0000313" key="10">
    <source>
        <dbReference type="Proteomes" id="UP001209570"/>
    </source>
</evidence>
<dbReference type="Pfam" id="PF00005">
    <property type="entry name" value="ABC_tran"/>
    <property type="match status" value="2"/>
</dbReference>
<dbReference type="InterPro" id="IPR003439">
    <property type="entry name" value="ABC_transporter-like_ATP-bd"/>
</dbReference>
<keyword evidence="6" id="KW-0067">ATP-binding</keyword>
<protein>
    <recommendedName>
        <fullName evidence="8">ABC transporter domain-containing protein</fullName>
    </recommendedName>
</protein>
<organism evidence="9 10">
    <name type="scientific">Pythium insidiosum</name>
    <name type="common">Pythiosis disease agent</name>
    <dbReference type="NCBI Taxonomy" id="114742"/>
    <lineage>
        <taxon>Eukaryota</taxon>
        <taxon>Sar</taxon>
        <taxon>Stramenopiles</taxon>
        <taxon>Oomycota</taxon>
        <taxon>Peronosporomycetes</taxon>
        <taxon>Pythiales</taxon>
        <taxon>Pythiaceae</taxon>
        <taxon>Pythium</taxon>
    </lineage>
</organism>
<dbReference type="InterPro" id="IPR003593">
    <property type="entry name" value="AAA+_ATPase"/>
</dbReference>
<dbReference type="Gene3D" id="3.40.50.300">
    <property type="entry name" value="P-loop containing nucleotide triphosphate hydrolases"/>
    <property type="match status" value="2"/>
</dbReference>
<comment type="caution">
    <text evidence="9">The sequence shown here is derived from an EMBL/GenBank/DDBJ whole genome shotgun (WGS) entry which is preliminary data.</text>
</comment>
<dbReference type="PANTHER" id="PTHR43166:SF9">
    <property type="entry name" value="GLUTAMATE_ASPARTATE IMPORT ATP-BINDING PROTEIN GLTL"/>
    <property type="match status" value="1"/>
</dbReference>
<evidence type="ECO:0000313" key="9">
    <source>
        <dbReference type="EMBL" id="KAJ0393997.1"/>
    </source>
</evidence>
<dbReference type="PANTHER" id="PTHR43166">
    <property type="entry name" value="AMINO ACID IMPORT ATP-BINDING PROTEIN"/>
    <property type="match status" value="1"/>
</dbReference>
<keyword evidence="3" id="KW-0813">Transport</keyword>
<dbReference type="CDD" id="cd00267">
    <property type="entry name" value="ABC_ATPase"/>
    <property type="match status" value="1"/>
</dbReference>
<evidence type="ECO:0000256" key="7">
    <source>
        <dbReference type="ARBA" id="ARBA00023136"/>
    </source>
</evidence>
<dbReference type="PROSITE" id="PS50893">
    <property type="entry name" value="ABC_TRANSPORTER_2"/>
    <property type="match status" value="1"/>
</dbReference>
<name>A0AAD5Q4Y4_PYTIN</name>
<keyword evidence="10" id="KW-1185">Reference proteome</keyword>
<dbReference type="Proteomes" id="UP001209570">
    <property type="component" value="Unassembled WGS sequence"/>
</dbReference>
<reference evidence="9" key="1">
    <citation type="submission" date="2021-12" db="EMBL/GenBank/DDBJ databases">
        <title>Prjna785345.</title>
        <authorList>
            <person name="Rujirawat T."/>
            <person name="Krajaejun T."/>
        </authorList>
    </citation>
    <scope>NUCLEOTIDE SEQUENCE</scope>
    <source>
        <strain evidence="9">Pi057C3</strain>
    </source>
</reference>
<dbReference type="EMBL" id="JAKCXM010000442">
    <property type="protein sequence ID" value="KAJ0393997.1"/>
    <property type="molecule type" value="Genomic_DNA"/>
</dbReference>
<dbReference type="InterPro" id="IPR017871">
    <property type="entry name" value="ABC_transporter-like_CS"/>
</dbReference>
<dbReference type="PROSITE" id="PS00211">
    <property type="entry name" value="ABC_TRANSPORTER_1"/>
    <property type="match status" value="1"/>
</dbReference>
<accession>A0AAD5Q4Y4</accession>
<keyword evidence="5" id="KW-0547">Nucleotide-binding</keyword>
<dbReference type="GO" id="GO:0016887">
    <property type="term" value="F:ATP hydrolysis activity"/>
    <property type="evidence" value="ECO:0007669"/>
    <property type="project" value="InterPro"/>
</dbReference>
<dbReference type="InterPro" id="IPR027417">
    <property type="entry name" value="P-loop_NTPase"/>
</dbReference>
<evidence type="ECO:0000256" key="5">
    <source>
        <dbReference type="ARBA" id="ARBA00022741"/>
    </source>
</evidence>
<keyword evidence="7" id="KW-0472">Membrane</keyword>
<comment type="subcellular location">
    <subcellularLocation>
        <location evidence="1">Cell membrane</location>
        <topology evidence="1">Peripheral membrane protein</topology>
    </subcellularLocation>
</comment>
<evidence type="ECO:0000259" key="8">
    <source>
        <dbReference type="PROSITE" id="PS50893"/>
    </source>
</evidence>
<dbReference type="SMART" id="SM00382">
    <property type="entry name" value="AAA"/>
    <property type="match status" value="2"/>
</dbReference>
<dbReference type="GO" id="GO:0005524">
    <property type="term" value="F:ATP binding"/>
    <property type="evidence" value="ECO:0007669"/>
    <property type="project" value="UniProtKB-KW"/>
</dbReference>
<evidence type="ECO:0000256" key="6">
    <source>
        <dbReference type="ARBA" id="ARBA00022840"/>
    </source>
</evidence>
<proteinExistence type="inferred from homology"/>
<feature type="domain" description="ABC transporter" evidence="8">
    <location>
        <begin position="304"/>
        <end position="525"/>
    </location>
</feature>
<dbReference type="AlphaFoldDB" id="A0AAD5Q4Y4"/>
<evidence type="ECO:0000256" key="2">
    <source>
        <dbReference type="ARBA" id="ARBA00005417"/>
    </source>
</evidence>
<gene>
    <name evidence="9" type="ORF">P43SY_009882</name>
</gene>
<dbReference type="SUPFAM" id="SSF52540">
    <property type="entry name" value="P-loop containing nucleoside triphosphate hydrolases"/>
    <property type="match status" value="2"/>
</dbReference>
<evidence type="ECO:0000256" key="3">
    <source>
        <dbReference type="ARBA" id="ARBA00022448"/>
    </source>
</evidence>
<keyword evidence="4" id="KW-1003">Cell membrane</keyword>
<dbReference type="InterPro" id="IPR050086">
    <property type="entry name" value="MetN_ABC_transporter-like"/>
</dbReference>
<sequence length="525" mass="57170">MQRSMLSLRRSAALARRLCSSLQRPRVPIRAPDADADAEPPLLALPPQYALRRNEAHCLVGVNGSGKSRLLRRLRDAAAAAGSSRARAVRVGALSLDAHRALLAEHGDRVVAELLGGVGSPAARDVIVRLGLFPVWESRVRVLSTGEMRKLLLALALLERPRRADVLLLDQPFDGLDASARKQLEWLLGQLTRGFTRLLVDTGGRNDAFAFRTPVVMVANRLDHVLPEVATHVVLVPKRDDGEIQVRSLAEDPGAVKLELEAFLAAHSGGDARADGDATVDALVRRLYEATSAPVDMGADTVAIEMHGMSVAYDRRMLLQDVRFSRRRGEHWALLGPNGSGKSSLLRVLMQTEGHGQVGGRLRLRGDRIAVVSTDQHVDMLDSVEVATQTAMQLIQAAADDDGGGGGASLAETALQLVRVARETASRPFGELSQGEQKLVQIAIALAQRPAFLLLDEITHGLDAWNRARVLRVIDAVGRVASDRTHMVLITHHEDEIPPSFQSIVEIRDQRLVCRPRAPRERGLQ</sequence>
<evidence type="ECO:0000256" key="4">
    <source>
        <dbReference type="ARBA" id="ARBA00022475"/>
    </source>
</evidence>
<comment type="similarity">
    <text evidence="2">Belongs to the ABC transporter superfamily.</text>
</comment>
<evidence type="ECO:0000256" key="1">
    <source>
        <dbReference type="ARBA" id="ARBA00004202"/>
    </source>
</evidence>